<comment type="caution">
    <text evidence="1">The sequence shown here is derived from an EMBL/GenBank/DDBJ whole genome shotgun (WGS) entry which is preliminary data.</text>
</comment>
<name>A0A9X4KNV4_9BACL</name>
<sequence>MNSKSVFNGQLRYLFHYYESKTGPFKNLSALTISEAQHIMKDLKKDKAVFASKRAEDYLQIRFDLEQRARAAFIQKGGKATKQYPHYMTLGPCNWLKEWYVEGKELKIPIEAFNPKSLSFTYGDLFPTMRYNDGKPYRGNVYTLFEIQEIIQRYGWPQEWNHDGAQGPERYIEVQIWDDDAIQHYLVAQHKLTGI</sequence>
<organism evidence="1 2">
    <name type="scientific">Cohnella rhizosphaerae</name>
    <dbReference type="NCBI Taxonomy" id="1457232"/>
    <lineage>
        <taxon>Bacteria</taxon>
        <taxon>Bacillati</taxon>
        <taxon>Bacillota</taxon>
        <taxon>Bacilli</taxon>
        <taxon>Bacillales</taxon>
        <taxon>Paenibacillaceae</taxon>
        <taxon>Cohnella</taxon>
    </lineage>
</organism>
<dbReference type="RefSeq" id="WP_277528241.1">
    <property type="nucleotide sequence ID" value="NZ_JAPDIA010000001.1"/>
</dbReference>
<dbReference type="AlphaFoldDB" id="A0A9X4KNV4"/>
<accession>A0A9X4KNV4</accession>
<proteinExistence type="predicted"/>
<keyword evidence="2" id="KW-1185">Reference proteome</keyword>
<evidence type="ECO:0000313" key="1">
    <source>
        <dbReference type="EMBL" id="MDG0808040.1"/>
    </source>
</evidence>
<dbReference type="Proteomes" id="UP001153404">
    <property type="component" value="Unassembled WGS sequence"/>
</dbReference>
<reference evidence="1" key="1">
    <citation type="submission" date="2022-10" db="EMBL/GenBank/DDBJ databases">
        <title>Comparative genomic analysis of Cohnella hashimotonis sp. nov., isolated from the International Space Station.</title>
        <authorList>
            <person name="Simpson A."/>
            <person name="Venkateswaran K."/>
        </authorList>
    </citation>
    <scope>NUCLEOTIDE SEQUENCE</scope>
    <source>
        <strain evidence="1">DSM 28161</strain>
    </source>
</reference>
<dbReference type="EMBL" id="JAPDIA010000001">
    <property type="protein sequence ID" value="MDG0808040.1"/>
    <property type="molecule type" value="Genomic_DNA"/>
</dbReference>
<protein>
    <submittedName>
        <fullName evidence="1">Uncharacterized protein</fullName>
    </submittedName>
</protein>
<evidence type="ECO:0000313" key="2">
    <source>
        <dbReference type="Proteomes" id="UP001153404"/>
    </source>
</evidence>
<gene>
    <name evidence="1" type="ORF">OMP40_00430</name>
</gene>